<feature type="binding site" evidence="13">
    <location>
        <position position="134"/>
    </location>
    <ligand>
        <name>Mg(2+)</name>
        <dbReference type="ChEBI" id="CHEBI:18420"/>
    </ligand>
</feature>
<comment type="catalytic activity">
    <reaction evidence="11">
        <text>apo-[peptidyl-carrier protein] + CoA = holo-[peptidyl-carrier protein] + adenosine 3',5'-bisphosphate + H(+)</text>
        <dbReference type="Rhea" id="RHEA:46228"/>
        <dbReference type="Rhea" id="RHEA-COMP:11479"/>
        <dbReference type="Rhea" id="RHEA-COMP:11480"/>
        <dbReference type="ChEBI" id="CHEBI:15378"/>
        <dbReference type="ChEBI" id="CHEBI:29999"/>
        <dbReference type="ChEBI" id="CHEBI:57287"/>
        <dbReference type="ChEBI" id="CHEBI:58343"/>
        <dbReference type="ChEBI" id="CHEBI:64479"/>
    </reaction>
</comment>
<evidence type="ECO:0000256" key="11">
    <source>
        <dbReference type="ARBA" id="ARBA00049191"/>
    </source>
</evidence>
<feature type="binding site" evidence="13">
    <location>
        <position position="132"/>
    </location>
    <ligand>
        <name>Mg(2+)</name>
        <dbReference type="ChEBI" id="CHEBI:18420"/>
    </ligand>
</feature>
<dbReference type="GO" id="GO:0009366">
    <property type="term" value="C:enterobactin synthetase complex"/>
    <property type="evidence" value="ECO:0007669"/>
    <property type="project" value="InterPro"/>
</dbReference>
<comment type="catalytic activity">
    <reaction evidence="10">
        <text>apo-[aryl-carrier protein] + CoA = holo-[aryl-carrier protein] + adenosine 3',5'-bisphosphate + H(+)</text>
        <dbReference type="Rhea" id="RHEA:48404"/>
        <dbReference type="Rhea" id="RHEA-COMP:15903"/>
        <dbReference type="Rhea" id="RHEA-COMP:17557"/>
        <dbReference type="ChEBI" id="CHEBI:15378"/>
        <dbReference type="ChEBI" id="CHEBI:29999"/>
        <dbReference type="ChEBI" id="CHEBI:57287"/>
        <dbReference type="ChEBI" id="CHEBI:58343"/>
        <dbReference type="ChEBI" id="CHEBI:64479"/>
    </reaction>
</comment>
<evidence type="ECO:0000256" key="2">
    <source>
        <dbReference type="ARBA" id="ARBA00004993"/>
    </source>
</evidence>
<evidence type="ECO:0000313" key="17">
    <source>
        <dbReference type="Proteomes" id="UP000198862"/>
    </source>
</evidence>
<dbReference type="InterPro" id="IPR037143">
    <property type="entry name" value="4-PPantetheinyl_Trfase_dom_sf"/>
</dbReference>
<dbReference type="InterPro" id="IPR041354">
    <property type="entry name" value="4PPT_N"/>
</dbReference>
<dbReference type="GO" id="GO:0000287">
    <property type="term" value="F:magnesium ion binding"/>
    <property type="evidence" value="ECO:0007669"/>
    <property type="project" value="InterPro"/>
</dbReference>
<feature type="binding site" evidence="12">
    <location>
        <position position="74"/>
    </location>
    <ligand>
        <name>CoA</name>
        <dbReference type="ChEBI" id="CHEBI:57287"/>
    </ligand>
</feature>
<reference evidence="16 17" key="1">
    <citation type="submission" date="2016-10" db="EMBL/GenBank/DDBJ databases">
        <authorList>
            <person name="de Groot N.N."/>
        </authorList>
    </citation>
    <scope>NUCLEOTIDE SEQUENCE [LARGE SCALE GENOMIC DNA]</scope>
    <source>
        <strain evidence="16 17">DSM 6059</strain>
    </source>
</reference>
<evidence type="ECO:0000256" key="9">
    <source>
        <dbReference type="ARBA" id="ARBA00031996"/>
    </source>
</evidence>
<name>A0A1I1Q143_9GAMM</name>
<evidence type="ECO:0000256" key="4">
    <source>
        <dbReference type="ARBA" id="ARBA00011503"/>
    </source>
</evidence>
<comment type="function">
    <text evidence="1">Involved in the biosynthesis of the siderophore enterobactin (enterochelin), which is a macrocyclic trimeric lactone of N-(2,3-dihydroxybenzoyl)-serine. The serine trilactone serves as a scaffolding for the three catechol functionalities that provide hexadentate coordination for the tightly ligated iron(2+) atoms. Plays an essential role in the assembly of the enterobactin by catalyzing the transfer of the 4'-phosphopantetheine (Ppant) moiety from coenzyme A to the apo-domains of both EntB (ArCP domain) and EntF (PCP domain) to yield their holo-forms which make them competent for the activation of 2,3-dihydroxybenzoate (DHB) and L-serine, respectively.</text>
</comment>
<keyword evidence="13" id="KW-0460">Magnesium</keyword>
<feature type="domain" description="4'-phosphopantetheinyl transferase N-terminal" evidence="15">
    <location>
        <begin position="61"/>
        <end position="121"/>
    </location>
</feature>
<sequence>MNFISNQIENNLSAPFILSENSIRIPHLNKLHLFKCTYDKNNFHQSLFKQFNIELTSSLLNSLDKRKSEYLAGRYCANKALSQLNIHNANITPGMHRAPIWPKGVLGSISHTKSHAFCAVASNSHYTYLGIDYEELMTEKIANEIKSTIINDAEYSLLLNTQLSFEHALTLAFSAKESLFKALYPYVGKYFDFTAAELTYYSSKNNHFELILQESLTKKLIKGMSFKGWFKKTSTHIFTIIAE</sequence>
<feature type="binding site" evidence="12">
    <location>
        <position position="132"/>
    </location>
    <ligand>
        <name>CoA</name>
        <dbReference type="ChEBI" id="CHEBI:57287"/>
    </ligand>
</feature>
<evidence type="ECO:0000313" key="16">
    <source>
        <dbReference type="EMBL" id="SFD15769.1"/>
    </source>
</evidence>
<dbReference type="AlphaFoldDB" id="A0A1I1Q143"/>
<evidence type="ECO:0000256" key="7">
    <source>
        <dbReference type="ARBA" id="ARBA00023191"/>
    </source>
</evidence>
<comment type="subunit">
    <text evidence="4">EntB, EntD, EntE, and EntF form a multienzyme complex called enterobactin synthase.</text>
</comment>
<dbReference type="InterPro" id="IPR003542">
    <property type="entry name" value="Enbac_synth_compD-like"/>
</dbReference>
<keyword evidence="13" id="KW-0479">Metal-binding</keyword>
<dbReference type="EMBL" id="FOLO01000037">
    <property type="protein sequence ID" value="SFD15769.1"/>
    <property type="molecule type" value="Genomic_DNA"/>
</dbReference>
<dbReference type="SUPFAM" id="SSF56214">
    <property type="entry name" value="4'-phosphopantetheinyl transferase"/>
    <property type="match status" value="1"/>
</dbReference>
<proteinExistence type="inferred from homology"/>
<evidence type="ECO:0000256" key="3">
    <source>
        <dbReference type="ARBA" id="ARBA00008342"/>
    </source>
</evidence>
<evidence type="ECO:0000256" key="13">
    <source>
        <dbReference type="PIRSR" id="PIRSR603542-2"/>
    </source>
</evidence>
<evidence type="ECO:0000256" key="5">
    <source>
        <dbReference type="ARBA" id="ARBA00019087"/>
    </source>
</evidence>
<evidence type="ECO:0000256" key="10">
    <source>
        <dbReference type="ARBA" id="ARBA00049176"/>
    </source>
</evidence>
<dbReference type="GO" id="GO:0008897">
    <property type="term" value="F:holo-[acyl-carrier-protein] synthase activity"/>
    <property type="evidence" value="ECO:0007669"/>
    <property type="project" value="InterPro"/>
</dbReference>
<organism evidence="16 17">
    <name type="scientific">Pseudoalteromonas denitrificans DSM 6059</name>
    <dbReference type="NCBI Taxonomy" id="1123010"/>
    <lineage>
        <taxon>Bacteria</taxon>
        <taxon>Pseudomonadati</taxon>
        <taxon>Pseudomonadota</taxon>
        <taxon>Gammaproteobacteria</taxon>
        <taxon>Alteromonadales</taxon>
        <taxon>Pseudoalteromonadaceae</taxon>
        <taxon>Pseudoalteromonas</taxon>
    </lineage>
</organism>
<dbReference type="InterPro" id="IPR008278">
    <property type="entry name" value="4-PPantetheinyl_Trfase_dom"/>
</dbReference>
<evidence type="ECO:0000259" key="15">
    <source>
        <dbReference type="Pfam" id="PF17837"/>
    </source>
</evidence>
<comment type="pathway">
    <text evidence="2">Siderophore biosynthesis; enterobactin biosynthesis.</text>
</comment>
<dbReference type="STRING" id="1123010.SAMN02745724_03701"/>
<feature type="binding site" evidence="12">
    <location>
        <position position="66"/>
    </location>
    <ligand>
        <name>CoA</name>
        <dbReference type="ChEBI" id="CHEBI:57287"/>
    </ligand>
</feature>
<feature type="domain" description="4'-phosphopantetheinyl transferase" evidence="14">
    <location>
        <begin position="129"/>
        <end position="211"/>
    </location>
</feature>
<dbReference type="Pfam" id="PF01648">
    <property type="entry name" value="ACPS"/>
    <property type="match status" value="1"/>
</dbReference>
<feature type="binding site" evidence="12">
    <location>
        <position position="181"/>
    </location>
    <ligand>
        <name>CoA</name>
        <dbReference type="ChEBI" id="CHEBI:57287"/>
    </ligand>
</feature>
<feature type="binding site" evidence="12">
    <location>
        <position position="177"/>
    </location>
    <ligand>
        <name>CoA</name>
        <dbReference type="ChEBI" id="CHEBI:57287"/>
    </ligand>
</feature>
<evidence type="ECO:0000256" key="12">
    <source>
        <dbReference type="PIRSR" id="PIRSR603542-1"/>
    </source>
</evidence>
<keyword evidence="7" id="KW-0259">Enterobactin biosynthesis</keyword>
<evidence type="ECO:0000256" key="1">
    <source>
        <dbReference type="ARBA" id="ARBA00003937"/>
    </source>
</evidence>
<dbReference type="Pfam" id="PF17837">
    <property type="entry name" value="4PPT_N"/>
    <property type="match status" value="1"/>
</dbReference>
<accession>A0A1I1Q143</accession>
<comment type="cofactor">
    <cofactor evidence="13">
        <name>Mg(2+)</name>
        <dbReference type="ChEBI" id="CHEBI:18420"/>
    </cofactor>
</comment>
<protein>
    <recommendedName>
        <fullName evidence="5">Enterobactin synthase component D</fullName>
    </recommendedName>
    <alternativeName>
        <fullName evidence="8">4'-phosphopantetheinyl transferase EntD</fullName>
    </alternativeName>
    <alternativeName>
        <fullName evidence="9">Enterochelin synthase D</fullName>
    </alternativeName>
</protein>
<dbReference type="GO" id="GO:0009239">
    <property type="term" value="P:enterobactin biosynthetic process"/>
    <property type="evidence" value="ECO:0007669"/>
    <property type="project" value="UniProtKB-UniPathway"/>
</dbReference>
<dbReference type="OrthoDB" id="8210607at2"/>
<dbReference type="PANTHER" id="PTHR38096:SF1">
    <property type="entry name" value="ENTEROBACTIN SYNTHASE COMPONENT D"/>
    <property type="match status" value="1"/>
</dbReference>
<dbReference type="RefSeq" id="WP_091988017.1">
    <property type="nucleotide sequence ID" value="NZ_FOLO01000037.1"/>
</dbReference>
<feature type="binding site" evidence="12">
    <location>
        <begin position="110"/>
        <end position="111"/>
    </location>
    <ligand>
        <name>CoA</name>
        <dbReference type="ChEBI" id="CHEBI:57287"/>
    </ligand>
</feature>
<dbReference type="PRINTS" id="PR01399">
    <property type="entry name" value="ENTSNTHTASED"/>
</dbReference>
<evidence type="ECO:0000259" key="14">
    <source>
        <dbReference type="Pfam" id="PF01648"/>
    </source>
</evidence>
<comment type="similarity">
    <text evidence="3">Belongs to the P-Pant transferase superfamily. EntD family.</text>
</comment>
<evidence type="ECO:0000256" key="6">
    <source>
        <dbReference type="ARBA" id="ARBA00022679"/>
    </source>
</evidence>
<gene>
    <name evidence="16" type="ORF">SAMN02745724_03701</name>
</gene>
<evidence type="ECO:0000256" key="8">
    <source>
        <dbReference type="ARBA" id="ARBA00029894"/>
    </source>
</evidence>
<dbReference type="UniPathway" id="UPA00017"/>
<dbReference type="Proteomes" id="UP000198862">
    <property type="component" value="Unassembled WGS sequence"/>
</dbReference>
<dbReference type="PANTHER" id="PTHR38096">
    <property type="entry name" value="ENTEROBACTIN SYNTHASE COMPONENT D"/>
    <property type="match status" value="1"/>
</dbReference>
<dbReference type="Gene3D" id="3.90.470.20">
    <property type="entry name" value="4'-phosphopantetheinyl transferase domain"/>
    <property type="match status" value="1"/>
</dbReference>
<keyword evidence="6 16" id="KW-0808">Transferase</keyword>
<keyword evidence="17" id="KW-1185">Reference proteome</keyword>
<dbReference type="GO" id="GO:0005886">
    <property type="term" value="C:plasma membrane"/>
    <property type="evidence" value="ECO:0007669"/>
    <property type="project" value="TreeGrafter"/>
</dbReference>